<reference evidence="2" key="1">
    <citation type="submission" date="2016-10" db="EMBL/GenBank/DDBJ databases">
        <authorList>
            <person name="Varghese N."/>
            <person name="Submissions S."/>
        </authorList>
    </citation>
    <scope>NUCLEOTIDE SEQUENCE [LARGE SCALE GENOMIC DNA]</scope>
    <source>
        <strain evidence="2">CGMCC 1.10329</strain>
    </source>
</reference>
<keyword evidence="2" id="KW-1185">Reference proteome</keyword>
<proteinExistence type="predicted"/>
<dbReference type="AlphaFoldDB" id="A0A1I5VJ17"/>
<evidence type="ECO:0000313" key="1">
    <source>
        <dbReference type="EMBL" id="SFQ07463.1"/>
    </source>
</evidence>
<protein>
    <submittedName>
        <fullName evidence="1">Uncharacterized protein</fullName>
    </submittedName>
</protein>
<gene>
    <name evidence="1" type="ORF">SAMN05216277_11829</name>
</gene>
<organism evidence="1 2">
    <name type="scientific">Halolamina pelagica</name>
    <dbReference type="NCBI Taxonomy" id="699431"/>
    <lineage>
        <taxon>Archaea</taxon>
        <taxon>Methanobacteriati</taxon>
        <taxon>Methanobacteriota</taxon>
        <taxon>Stenosarchaea group</taxon>
        <taxon>Halobacteria</taxon>
        <taxon>Halobacteriales</taxon>
        <taxon>Haloferacaceae</taxon>
    </lineage>
</organism>
<dbReference type="Proteomes" id="UP000183769">
    <property type="component" value="Unassembled WGS sequence"/>
</dbReference>
<evidence type="ECO:0000313" key="2">
    <source>
        <dbReference type="Proteomes" id="UP000183769"/>
    </source>
</evidence>
<name>A0A1I5VJ17_9EURY</name>
<dbReference type="EMBL" id="FOXI01000018">
    <property type="protein sequence ID" value="SFQ07463.1"/>
    <property type="molecule type" value="Genomic_DNA"/>
</dbReference>
<accession>A0A1I5VJ17</accession>
<dbReference type="OrthoDB" id="312892at2157"/>
<sequence>MSRGERFAQFNAAARSFFEADVGPVNPSVSCGVEACDEAAVYRVPWHSVGGDITYCGYHLARYRELHPDLFERVQEAVDEDLSALATRGARFLTFDEVPEQLYGEAFVAIALLATGHALYEEADPDEIVEYRTVDRRLQKRSSTEAARERAGEFLQDVEQRLGVHEWSDDALAALYGGETA</sequence>
<dbReference type="RefSeq" id="WP_074880270.1">
    <property type="nucleotide sequence ID" value="NZ_FOXI01000018.1"/>
</dbReference>